<dbReference type="AlphaFoldDB" id="B0EE93"/>
<dbReference type="PROSITE" id="PS51419">
    <property type="entry name" value="RAB"/>
    <property type="match status" value="1"/>
</dbReference>
<organism evidence="6">
    <name type="scientific">Entamoeba dispar (strain ATCC PRA-260 / SAW760)</name>
    <dbReference type="NCBI Taxonomy" id="370354"/>
    <lineage>
        <taxon>Eukaryota</taxon>
        <taxon>Amoebozoa</taxon>
        <taxon>Evosea</taxon>
        <taxon>Archamoebae</taxon>
        <taxon>Mastigamoebida</taxon>
        <taxon>Entamoebidae</taxon>
        <taxon>Entamoeba</taxon>
    </lineage>
</organism>
<dbReference type="Proteomes" id="UP000008076">
    <property type="component" value="Unassembled WGS sequence"/>
</dbReference>
<name>B0EE93_ENTDS</name>
<dbReference type="InterPro" id="IPR020849">
    <property type="entry name" value="Small_GTPase_Ras-type"/>
</dbReference>
<keyword evidence="6" id="KW-1185">Reference proteome</keyword>
<dbReference type="SMART" id="SM00174">
    <property type="entry name" value="RHO"/>
    <property type="match status" value="1"/>
</dbReference>
<dbReference type="EMBL" id="DS548931">
    <property type="protein sequence ID" value="EDR27140.1"/>
    <property type="molecule type" value="Genomic_DNA"/>
</dbReference>
<dbReference type="SMART" id="SM00175">
    <property type="entry name" value="RAB"/>
    <property type="match status" value="1"/>
</dbReference>
<dbReference type="GO" id="GO:0007165">
    <property type="term" value="P:signal transduction"/>
    <property type="evidence" value="ECO:0007669"/>
    <property type="project" value="InterPro"/>
</dbReference>
<dbReference type="Pfam" id="PF00071">
    <property type="entry name" value="Ras"/>
    <property type="match status" value="1"/>
</dbReference>
<dbReference type="GO" id="GO:0005525">
    <property type="term" value="F:GTP binding"/>
    <property type="evidence" value="ECO:0007669"/>
    <property type="project" value="UniProtKB-KW"/>
</dbReference>
<protein>
    <submittedName>
        <fullName evidence="5">Uncharacterized protein</fullName>
    </submittedName>
</protein>
<accession>B0EE93</accession>
<gene>
    <name evidence="5" type="ORF">EDI_107120</name>
</gene>
<dbReference type="PROSITE" id="PS51421">
    <property type="entry name" value="RAS"/>
    <property type="match status" value="1"/>
</dbReference>
<comment type="similarity">
    <text evidence="1">Belongs to the small GTPase superfamily. Rab family.</text>
</comment>
<comment type="similarity">
    <text evidence="2">Belongs to the small GTPase superfamily. Rho family.</text>
</comment>
<evidence type="ECO:0000256" key="4">
    <source>
        <dbReference type="ARBA" id="ARBA00023134"/>
    </source>
</evidence>
<evidence type="ECO:0000313" key="6">
    <source>
        <dbReference type="Proteomes" id="UP000008076"/>
    </source>
</evidence>
<dbReference type="FunFam" id="3.40.50.300:FF:001447">
    <property type="entry name" value="Ras-related protein Rab-1B"/>
    <property type="match status" value="1"/>
</dbReference>
<dbReference type="GO" id="GO:0003924">
    <property type="term" value="F:GTPase activity"/>
    <property type="evidence" value="ECO:0007669"/>
    <property type="project" value="InterPro"/>
</dbReference>
<dbReference type="eggNOG" id="KOG0395">
    <property type="taxonomic scope" value="Eukaryota"/>
</dbReference>
<dbReference type="KEGG" id="edi:EDI_107120"/>
<evidence type="ECO:0000256" key="1">
    <source>
        <dbReference type="ARBA" id="ARBA00006270"/>
    </source>
</evidence>
<sequence>MNKHQKRYKLVVFGASRIGKTSTILQFIDGRFIETYQPSGDATYQKTIQIDNKRVEIDISDICVSEESKGSTHYYIRTRDGFILMYSITSRYSFDLIQDIHNEIYRIRDKEMNEHIPCIIVGNKSELTEEREVGTEEGMKYSESVQCHFIESSAKRNENINEIFEIITKDVIKYKENNNQIESSNEEIKQKGCFIV</sequence>
<dbReference type="OrthoDB" id="18798at2759"/>
<dbReference type="PANTHER" id="PTHR24070">
    <property type="entry name" value="RAS, DI-RAS, AND RHEB FAMILY MEMBERS OF SMALL GTPASE SUPERFAMILY"/>
    <property type="match status" value="1"/>
</dbReference>
<keyword evidence="4" id="KW-0342">GTP-binding</keyword>
<dbReference type="GO" id="GO:0016020">
    <property type="term" value="C:membrane"/>
    <property type="evidence" value="ECO:0007669"/>
    <property type="project" value="InterPro"/>
</dbReference>
<dbReference type="GeneID" id="5881614"/>
<proteinExistence type="inferred from homology"/>
<evidence type="ECO:0000256" key="2">
    <source>
        <dbReference type="ARBA" id="ARBA00010142"/>
    </source>
</evidence>
<evidence type="ECO:0000256" key="3">
    <source>
        <dbReference type="ARBA" id="ARBA00022741"/>
    </source>
</evidence>
<reference evidence="6" key="1">
    <citation type="submission" date="2007-12" db="EMBL/GenBank/DDBJ databases">
        <title>Annotation of Entamoeba dispar SAW760.</title>
        <authorList>
            <person name="Lorenzi H."/>
            <person name="Inman J."/>
            <person name="Schobel S."/>
            <person name="Amedeo P."/>
            <person name="Caler E."/>
        </authorList>
    </citation>
    <scope>NUCLEOTIDE SEQUENCE [LARGE SCALE GENOMIC DNA]</scope>
    <source>
        <strain evidence="6">ATCC PRA-260 / SAW760</strain>
    </source>
</reference>
<dbReference type="InterPro" id="IPR027417">
    <property type="entry name" value="P-loop_NTPase"/>
</dbReference>
<keyword evidence="3" id="KW-0547">Nucleotide-binding</keyword>
<dbReference type="SMART" id="SM00173">
    <property type="entry name" value="RAS"/>
    <property type="match status" value="1"/>
</dbReference>
<dbReference type="PRINTS" id="PR00449">
    <property type="entry name" value="RASTRNSFRMNG"/>
</dbReference>
<dbReference type="InterPro" id="IPR005225">
    <property type="entry name" value="Small_GTP-bd"/>
</dbReference>
<dbReference type="InterPro" id="IPR001806">
    <property type="entry name" value="Small_GTPase"/>
</dbReference>
<dbReference type="OMA" id="DISDICV"/>
<dbReference type="RefSeq" id="XP_001736596.1">
    <property type="nucleotide sequence ID" value="XM_001736544.1"/>
</dbReference>
<dbReference type="SUPFAM" id="SSF52540">
    <property type="entry name" value="P-loop containing nucleoside triphosphate hydrolases"/>
    <property type="match status" value="1"/>
</dbReference>
<dbReference type="Gene3D" id="3.40.50.300">
    <property type="entry name" value="P-loop containing nucleotide triphosphate hydrolases"/>
    <property type="match status" value="1"/>
</dbReference>
<dbReference type="NCBIfam" id="TIGR00231">
    <property type="entry name" value="small_GTP"/>
    <property type="match status" value="1"/>
</dbReference>
<dbReference type="VEuPathDB" id="AmoebaDB:EDI_107120"/>
<evidence type="ECO:0000313" key="5">
    <source>
        <dbReference type="EMBL" id="EDR27140.1"/>
    </source>
</evidence>